<keyword evidence="2" id="KW-1185">Reference proteome</keyword>
<dbReference type="OrthoDB" id="2654423at2759"/>
<name>A8NK38_COPC7</name>
<dbReference type="RefSeq" id="XP_001834342.2">
    <property type="nucleotide sequence ID" value="XM_001834290.2"/>
</dbReference>
<dbReference type="Proteomes" id="UP000001861">
    <property type="component" value="Unassembled WGS sequence"/>
</dbReference>
<evidence type="ECO:0000313" key="2">
    <source>
        <dbReference type="Proteomes" id="UP000001861"/>
    </source>
</evidence>
<proteinExistence type="predicted"/>
<gene>
    <name evidence="1" type="ORF">CC1G_02078</name>
</gene>
<reference evidence="1 2" key="1">
    <citation type="journal article" date="2010" name="Proc. Natl. Acad. Sci. U.S.A.">
        <title>Insights into evolution of multicellular fungi from the assembled chromosomes of the mushroom Coprinopsis cinerea (Coprinus cinereus).</title>
        <authorList>
            <person name="Stajich J.E."/>
            <person name="Wilke S.K."/>
            <person name="Ahren D."/>
            <person name="Au C.H."/>
            <person name="Birren B.W."/>
            <person name="Borodovsky M."/>
            <person name="Burns C."/>
            <person name="Canback B."/>
            <person name="Casselton L.A."/>
            <person name="Cheng C.K."/>
            <person name="Deng J."/>
            <person name="Dietrich F.S."/>
            <person name="Fargo D.C."/>
            <person name="Farman M.L."/>
            <person name="Gathman A.C."/>
            <person name="Goldberg J."/>
            <person name="Guigo R."/>
            <person name="Hoegger P.J."/>
            <person name="Hooker J.B."/>
            <person name="Huggins A."/>
            <person name="James T.Y."/>
            <person name="Kamada T."/>
            <person name="Kilaru S."/>
            <person name="Kodira C."/>
            <person name="Kues U."/>
            <person name="Kupfer D."/>
            <person name="Kwan H.S."/>
            <person name="Lomsadze A."/>
            <person name="Li W."/>
            <person name="Lilly W.W."/>
            <person name="Ma L.J."/>
            <person name="Mackey A.J."/>
            <person name="Manning G."/>
            <person name="Martin F."/>
            <person name="Muraguchi H."/>
            <person name="Natvig D.O."/>
            <person name="Palmerini H."/>
            <person name="Ramesh M.A."/>
            <person name="Rehmeyer C.J."/>
            <person name="Roe B.A."/>
            <person name="Shenoy N."/>
            <person name="Stanke M."/>
            <person name="Ter-Hovhannisyan V."/>
            <person name="Tunlid A."/>
            <person name="Velagapudi R."/>
            <person name="Vision T.J."/>
            <person name="Zeng Q."/>
            <person name="Zolan M.E."/>
            <person name="Pukkila P.J."/>
        </authorList>
    </citation>
    <scope>NUCLEOTIDE SEQUENCE [LARGE SCALE GENOMIC DNA]</scope>
    <source>
        <strain evidence="2">Okayama-7 / 130 / ATCC MYA-4618 / FGSC 9003</strain>
    </source>
</reference>
<comment type="caution">
    <text evidence="1">The sequence shown here is derived from an EMBL/GenBank/DDBJ whole genome shotgun (WGS) entry which is preliminary data.</text>
</comment>
<dbReference type="VEuPathDB" id="FungiDB:CC1G_02078"/>
<dbReference type="KEGG" id="cci:CC1G_02078"/>
<dbReference type="OMA" id="QISIHYD"/>
<dbReference type="AlphaFoldDB" id="A8NK38"/>
<dbReference type="HOGENOM" id="CLU_1767955_0_0_1"/>
<dbReference type="GeneID" id="6010856"/>
<accession>A8NK38</accession>
<dbReference type="EMBL" id="AACS02000010">
    <property type="protein sequence ID" value="EAU87319.2"/>
    <property type="molecule type" value="Genomic_DNA"/>
</dbReference>
<sequence length="147" mass="16204">MKLGEKVGEGAKSTIPTVDDRAKRALAAAKVIYATYKRVIGPGPEEYARSVCRQLFKDYEAGLSEDEAKATASYHANRLETLRKQISIHYDTVYNLAGAGDLMRNVEVMLKEVADAVVLVEDIDALVHSGVETLITAYRGNELLFQQ</sequence>
<evidence type="ECO:0000313" key="1">
    <source>
        <dbReference type="EMBL" id="EAU87319.2"/>
    </source>
</evidence>
<dbReference type="InParanoid" id="A8NK38"/>
<protein>
    <submittedName>
        <fullName evidence="1">Uncharacterized protein</fullName>
    </submittedName>
</protein>
<organism evidence="1 2">
    <name type="scientific">Coprinopsis cinerea (strain Okayama-7 / 130 / ATCC MYA-4618 / FGSC 9003)</name>
    <name type="common">Inky cap fungus</name>
    <name type="synonym">Hormographiella aspergillata</name>
    <dbReference type="NCBI Taxonomy" id="240176"/>
    <lineage>
        <taxon>Eukaryota</taxon>
        <taxon>Fungi</taxon>
        <taxon>Dikarya</taxon>
        <taxon>Basidiomycota</taxon>
        <taxon>Agaricomycotina</taxon>
        <taxon>Agaricomycetes</taxon>
        <taxon>Agaricomycetidae</taxon>
        <taxon>Agaricales</taxon>
        <taxon>Agaricineae</taxon>
        <taxon>Psathyrellaceae</taxon>
        <taxon>Coprinopsis</taxon>
    </lineage>
</organism>